<reference evidence="2" key="1">
    <citation type="journal article" date="2019" name="Int. J. Syst. Evol. Microbiol.">
        <title>The Global Catalogue of Microorganisms (GCM) 10K type strain sequencing project: providing services to taxonomists for standard genome sequencing and annotation.</title>
        <authorList>
            <consortium name="The Broad Institute Genomics Platform"/>
            <consortium name="The Broad Institute Genome Sequencing Center for Infectious Disease"/>
            <person name="Wu L."/>
            <person name="Ma J."/>
        </authorList>
    </citation>
    <scope>NUCLEOTIDE SEQUENCE [LARGE SCALE GENOMIC DNA]</scope>
    <source>
        <strain evidence="2">CGMCC 1.15795</strain>
    </source>
</reference>
<sequence>MKTYLLSPATRQLALIGGVSCLVGWVVGSASGLQAAALAAAATAPATTPAAGPWPYPDSLDAVVAAPQFHRVLFENERVRVLEVTVPPHTREPLHTHRWPSVLYKEQTGRGRYYDATGALVHESTTPYRKGPDLVRARWQAPEAPHAVENTDEVADRFVRVELKQ</sequence>
<dbReference type="SUPFAM" id="SSF51182">
    <property type="entry name" value="RmlC-like cupins"/>
    <property type="match status" value="1"/>
</dbReference>
<name>A0ABW4QPH8_9BACT</name>
<dbReference type="InterPro" id="IPR011051">
    <property type="entry name" value="RmlC_Cupin_sf"/>
</dbReference>
<dbReference type="Proteomes" id="UP001597197">
    <property type="component" value="Unassembled WGS sequence"/>
</dbReference>
<evidence type="ECO:0008006" key="3">
    <source>
        <dbReference type="Google" id="ProtNLM"/>
    </source>
</evidence>
<accession>A0ABW4QPH8</accession>
<evidence type="ECO:0000313" key="2">
    <source>
        <dbReference type="Proteomes" id="UP001597197"/>
    </source>
</evidence>
<proteinExistence type="predicted"/>
<gene>
    <name evidence="1" type="ORF">ACFSDX_03555</name>
</gene>
<comment type="caution">
    <text evidence="1">The sequence shown here is derived from an EMBL/GenBank/DDBJ whole genome shotgun (WGS) entry which is preliminary data.</text>
</comment>
<evidence type="ECO:0000313" key="1">
    <source>
        <dbReference type="EMBL" id="MFD1871486.1"/>
    </source>
</evidence>
<keyword evidence="2" id="KW-1185">Reference proteome</keyword>
<dbReference type="InterPro" id="IPR014710">
    <property type="entry name" value="RmlC-like_jellyroll"/>
</dbReference>
<dbReference type="EMBL" id="JBHUFD010000001">
    <property type="protein sequence ID" value="MFD1871486.1"/>
    <property type="molecule type" value="Genomic_DNA"/>
</dbReference>
<protein>
    <recommendedName>
        <fullName evidence="3">Cupin domain-containing protein</fullName>
    </recommendedName>
</protein>
<organism evidence="1 2">
    <name type="scientific">Hymenobacter bucti</name>
    <dbReference type="NCBI Taxonomy" id="1844114"/>
    <lineage>
        <taxon>Bacteria</taxon>
        <taxon>Pseudomonadati</taxon>
        <taxon>Bacteroidota</taxon>
        <taxon>Cytophagia</taxon>
        <taxon>Cytophagales</taxon>
        <taxon>Hymenobacteraceae</taxon>
        <taxon>Hymenobacter</taxon>
    </lineage>
</organism>
<dbReference type="RefSeq" id="WP_382311803.1">
    <property type="nucleotide sequence ID" value="NZ_JBHUFD010000001.1"/>
</dbReference>
<dbReference type="Gene3D" id="2.60.120.10">
    <property type="entry name" value="Jelly Rolls"/>
    <property type="match status" value="1"/>
</dbReference>